<keyword evidence="2" id="KW-0489">Methyltransferase</keyword>
<proteinExistence type="predicted"/>
<dbReference type="AlphaFoldDB" id="A0A4P9XIN0"/>
<dbReference type="GO" id="GO:0032259">
    <property type="term" value="P:methylation"/>
    <property type="evidence" value="ECO:0007669"/>
    <property type="project" value="UniProtKB-KW"/>
</dbReference>
<dbReference type="OrthoDB" id="2013972at2759"/>
<protein>
    <submittedName>
        <fullName evidence="2">S-adenosyl-L-methionine-dependent methyltransferase</fullName>
    </submittedName>
</protein>
<dbReference type="Proteomes" id="UP000271241">
    <property type="component" value="Unassembled WGS sequence"/>
</dbReference>
<dbReference type="PANTHER" id="PTHR43591:SF24">
    <property type="entry name" value="2-METHOXY-6-POLYPRENYL-1,4-BENZOQUINOL METHYLASE, MITOCHONDRIAL"/>
    <property type="match status" value="1"/>
</dbReference>
<organism evidence="2 3">
    <name type="scientific">Thamnocephalis sphaerospora</name>
    <dbReference type="NCBI Taxonomy" id="78915"/>
    <lineage>
        <taxon>Eukaryota</taxon>
        <taxon>Fungi</taxon>
        <taxon>Fungi incertae sedis</taxon>
        <taxon>Zoopagomycota</taxon>
        <taxon>Zoopagomycotina</taxon>
        <taxon>Zoopagomycetes</taxon>
        <taxon>Zoopagales</taxon>
        <taxon>Sigmoideomycetaceae</taxon>
        <taxon>Thamnocephalis</taxon>
    </lineage>
</organism>
<evidence type="ECO:0000313" key="2">
    <source>
        <dbReference type="EMBL" id="RKP05567.1"/>
    </source>
</evidence>
<accession>A0A4P9XIN0</accession>
<dbReference type="Pfam" id="PF13649">
    <property type="entry name" value="Methyltransf_25"/>
    <property type="match status" value="1"/>
</dbReference>
<name>A0A4P9XIN0_9FUNG</name>
<evidence type="ECO:0000313" key="3">
    <source>
        <dbReference type="Proteomes" id="UP000271241"/>
    </source>
</evidence>
<dbReference type="STRING" id="78915.A0A4P9XIN0"/>
<keyword evidence="2" id="KW-0808">Transferase</keyword>
<sequence length="99" mass="10896">ILDVGTGNGTWLLEMAAEFPDAQLTGIDLVHQAPTSVLPPNCTFKVMDALHGLRFPDASLDYIHHRYVCSVPADRWGAYLADCARVLRPGGWIEVMESD</sequence>
<feature type="non-terminal residue" evidence="2">
    <location>
        <position position="1"/>
    </location>
</feature>
<dbReference type="Gene3D" id="3.40.50.150">
    <property type="entry name" value="Vaccinia Virus protein VP39"/>
    <property type="match status" value="1"/>
</dbReference>
<gene>
    <name evidence="2" type="ORF">THASP1DRAFT_8610</name>
</gene>
<dbReference type="EMBL" id="KZ993091">
    <property type="protein sequence ID" value="RKP05567.1"/>
    <property type="molecule type" value="Genomic_DNA"/>
</dbReference>
<dbReference type="PANTHER" id="PTHR43591">
    <property type="entry name" value="METHYLTRANSFERASE"/>
    <property type="match status" value="1"/>
</dbReference>
<keyword evidence="3" id="KW-1185">Reference proteome</keyword>
<reference evidence="3" key="1">
    <citation type="journal article" date="2018" name="Nat. Microbiol.">
        <title>Leveraging single-cell genomics to expand the fungal tree of life.</title>
        <authorList>
            <person name="Ahrendt S.R."/>
            <person name="Quandt C.A."/>
            <person name="Ciobanu D."/>
            <person name="Clum A."/>
            <person name="Salamov A."/>
            <person name="Andreopoulos B."/>
            <person name="Cheng J.F."/>
            <person name="Woyke T."/>
            <person name="Pelin A."/>
            <person name="Henrissat B."/>
            <person name="Reynolds N.K."/>
            <person name="Benny G.L."/>
            <person name="Smith M.E."/>
            <person name="James T.Y."/>
            <person name="Grigoriev I.V."/>
        </authorList>
    </citation>
    <scope>NUCLEOTIDE SEQUENCE [LARGE SCALE GENOMIC DNA]</scope>
    <source>
        <strain evidence="3">RSA 1356</strain>
    </source>
</reference>
<feature type="domain" description="Methyltransferase" evidence="1">
    <location>
        <begin position="1"/>
        <end position="91"/>
    </location>
</feature>
<dbReference type="InterPro" id="IPR041698">
    <property type="entry name" value="Methyltransf_25"/>
</dbReference>
<evidence type="ECO:0000259" key="1">
    <source>
        <dbReference type="Pfam" id="PF13649"/>
    </source>
</evidence>
<dbReference type="GO" id="GO:0008168">
    <property type="term" value="F:methyltransferase activity"/>
    <property type="evidence" value="ECO:0007669"/>
    <property type="project" value="UniProtKB-KW"/>
</dbReference>
<dbReference type="CDD" id="cd02440">
    <property type="entry name" value="AdoMet_MTases"/>
    <property type="match status" value="1"/>
</dbReference>
<feature type="non-terminal residue" evidence="2">
    <location>
        <position position="99"/>
    </location>
</feature>
<dbReference type="SUPFAM" id="SSF53335">
    <property type="entry name" value="S-adenosyl-L-methionine-dependent methyltransferases"/>
    <property type="match status" value="1"/>
</dbReference>
<dbReference type="InterPro" id="IPR029063">
    <property type="entry name" value="SAM-dependent_MTases_sf"/>
</dbReference>